<protein>
    <submittedName>
        <fullName evidence="3">Glycosyl transferase family 2</fullName>
    </submittedName>
</protein>
<sequence>MESHCIDTIAEPRVAFVVLSYNQQDYIRDAIHAALCQDYGLLTIVFSDDCSTDNSLEIIRDEVSKYDGPHQVIIKARDPNMGVNAHVNAVMSEVGEEFIIIAAGDDISLPERTRKLVEAWKSGVQGVYSNATIIDSNGQHYNSIAHENYAGLTNWKDMVRLGSHGSWGCAYAWDRKVFDVFGGVPLNVIGEDAAIPFRCALLGKINYLKQPLVLYRDHGQNLSFWSRIKTCDKKQMMTLSIEHLWQLQIHYENWIDDVQVACEHEFITKEELDWAVVLLEDHIRLKKEQMKMMGVGIPGLLMHFVIIALKACVSRQPSYWVRHSLSIVLQYRFPNLRRALLKLRARGQHA</sequence>
<name>A0A2K8KZR1_MARES</name>
<keyword evidence="1" id="KW-0472">Membrane</keyword>
<dbReference type="RefSeq" id="WP_100278070.1">
    <property type="nucleotide sequence ID" value="NZ_CP018799.1"/>
</dbReference>
<dbReference type="PANTHER" id="PTHR22916">
    <property type="entry name" value="GLYCOSYLTRANSFERASE"/>
    <property type="match status" value="1"/>
</dbReference>
<feature type="transmembrane region" description="Helical" evidence="1">
    <location>
        <begin position="292"/>
        <end position="313"/>
    </location>
</feature>
<accession>A0A2K8KZR1</accession>
<keyword evidence="3" id="KW-0808">Transferase</keyword>
<reference evidence="3 4" key="1">
    <citation type="submission" date="2016-12" db="EMBL/GenBank/DDBJ databases">
        <title>Isolation and genomic insights into novel planktonic Zetaproteobacteria from stratified waters of the Chesapeake Bay.</title>
        <authorList>
            <person name="McAllister S.M."/>
            <person name="Kato S."/>
            <person name="Chan C.S."/>
            <person name="Chiu B.K."/>
            <person name="Field E.K."/>
        </authorList>
    </citation>
    <scope>NUCLEOTIDE SEQUENCE [LARGE SCALE GENOMIC DNA]</scope>
    <source>
        <strain evidence="3 4">CP-5</strain>
    </source>
</reference>
<dbReference type="AlphaFoldDB" id="A0A2K8KZR1"/>
<dbReference type="GO" id="GO:0016758">
    <property type="term" value="F:hexosyltransferase activity"/>
    <property type="evidence" value="ECO:0007669"/>
    <property type="project" value="UniProtKB-ARBA"/>
</dbReference>
<dbReference type="EMBL" id="CP018799">
    <property type="protein sequence ID" value="ATX80282.1"/>
    <property type="molecule type" value="Genomic_DNA"/>
</dbReference>
<dbReference type="Pfam" id="PF00535">
    <property type="entry name" value="Glycos_transf_2"/>
    <property type="match status" value="1"/>
</dbReference>
<evidence type="ECO:0000259" key="2">
    <source>
        <dbReference type="Pfam" id="PF00535"/>
    </source>
</evidence>
<gene>
    <name evidence="3" type="ORF">Ga0123461_1870</name>
</gene>
<proteinExistence type="predicted"/>
<evidence type="ECO:0000313" key="4">
    <source>
        <dbReference type="Proteomes" id="UP000231701"/>
    </source>
</evidence>
<keyword evidence="1" id="KW-1133">Transmembrane helix</keyword>
<dbReference type="Proteomes" id="UP000231701">
    <property type="component" value="Chromosome"/>
</dbReference>
<organism evidence="3 4">
    <name type="scientific">Mariprofundus aestuarium</name>
    <dbReference type="NCBI Taxonomy" id="1921086"/>
    <lineage>
        <taxon>Bacteria</taxon>
        <taxon>Pseudomonadati</taxon>
        <taxon>Pseudomonadota</taxon>
        <taxon>Candidatius Mariprofundia</taxon>
        <taxon>Mariprofundales</taxon>
        <taxon>Mariprofundaceae</taxon>
        <taxon>Mariprofundus</taxon>
    </lineage>
</organism>
<keyword evidence="1" id="KW-0812">Transmembrane</keyword>
<keyword evidence="4" id="KW-1185">Reference proteome</keyword>
<dbReference type="InterPro" id="IPR029044">
    <property type="entry name" value="Nucleotide-diphossugar_trans"/>
</dbReference>
<evidence type="ECO:0000256" key="1">
    <source>
        <dbReference type="SAM" id="Phobius"/>
    </source>
</evidence>
<dbReference type="KEGG" id="maes:Ga0123461_1870"/>
<dbReference type="SUPFAM" id="SSF53448">
    <property type="entry name" value="Nucleotide-diphospho-sugar transferases"/>
    <property type="match status" value="1"/>
</dbReference>
<feature type="domain" description="Glycosyltransferase 2-like" evidence="2">
    <location>
        <begin position="17"/>
        <end position="146"/>
    </location>
</feature>
<dbReference type="Gene3D" id="3.90.550.10">
    <property type="entry name" value="Spore Coat Polysaccharide Biosynthesis Protein SpsA, Chain A"/>
    <property type="match status" value="1"/>
</dbReference>
<dbReference type="OrthoDB" id="5291101at2"/>
<dbReference type="InterPro" id="IPR001173">
    <property type="entry name" value="Glyco_trans_2-like"/>
</dbReference>
<dbReference type="PANTHER" id="PTHR22916:SF3">
    <property type="entry name" value="UDP-GLCNAC:BETAGAL BETA-1,3-N-ACETYLGLUCOSAMINYLTRANSFERASE-LIKE PROTEIN 1"/>
    <property type="match status" value="1"/>
</dbReference>
<evidence type="ECO:0000313" key="3">
    <source>
        <dbReference type="EMBL" id="ATX80282.1"/>
    </source>
</evidence>